<dbReference type="Proteomes" id="UP000315200">
    <property type="component" value="Unassembled WGS sequence"/>
</dbReference>
<protein>
    <submittedName>
        <fullName evidence="1">Uncharacterized protein</fullName>
    </submittedName>
</protein>
<organism evidence="1 2">
    <name type="scientific">Enterocloster clostridioformis</name>
    <dbReference type="NCBI Taxonomy" id="1531"/>
    <lineage>
        <taxon>Bacteria</taxon>
        <taxon>Bacillati</taxon>
        <taxon>Bacillota</taxon>
        <taxon>Clostridia</taxon>
        <taxon>Lachnospirales</taxon>
        <taxon>Lachnospiraceae</taxon>
        <taxon>Enterocloster</taxon>
    </lineage>
</organism>
<evidence type="ECO:0000313" key="2">
    <source>
        <dbReference type="Proteomes" id="UP000315200"/>
    </source>
</evidence>
<dbReference type="EMBL" id="BJLB01000001">
    <property type="protein sequence ID" value="GEA37152.1"/>
    <property type="molecule type" value="Genomic_DNA"/>
</dbReference>
<proteinExistence type="predicted"/>
<reference evidence="1 2" key="1">
    <citation type="submission" date="2019-06" db="EMBL/GenBank/DDBJ databases">
        <title>Draft genome sequence of [Clostridium] clostridioforme NBRC 113352.</title>
        <authorList>
            <person name="Miura T."/>
            <person name="Furukawa M."/>
            <person name="Shimamura M."/>
            <person name="Ohyama Y."/>
            <person name="Yamazoe A."/>
            <person name="Kawasaki H."/>
        </authorList>
    </citation>
    <scope>NUCLEOTIDE SEQUENCE [LARGE SCALE GENOMIC DNA]</scope>
    <source>
        <strain evidence="1 2">NBRC 113352</strain>
    </source>
</reference>
<evidence type="ECO:0000313" key="1">
    <source>
        <dbReference type="EMBL" id="GEA37152.1"/>
    </source>
</evidence>
<gene>
    <name evidence="1" type="ORF">Ccl03g_28650</name>
</gene>
<accession>A0A829VTI8</accession>
<dbReference type="RefSeq" id="WP_235389053.1">
    <property type="nucleotide sequence ID" value="NZ_AP031445.1"/>
</dbReference>
<dbReference type="AlphaFoldDB" id="A0A829VTI8"/>
<comment type="caution">
    <text evidence="1">The sequence shown here is derived from an EMBL/GenBank/DDBJ whole genome shotgun (WGS) entry which is preliminary data.</text>
</comment>
<sequence>MIIIHIRIDIGASCMRKLSRKAGLTEMKKAGKQRLFIAAGILILAVTGCGRKTQENHDMPQQAAVSEEYLEREQPIKNITSIQ</sequence>
<name>A0A829VTI8_9FIRM</name>